<dbReference type="AlphaFoldDB" id="A0A1H7S5Y5"/>
<dbReference type="GO" id="GO:0016158">
    <property type="term" value="F:inositol hexakisphosphate 3-phosphatase activity"/>
    <property type="evidence" value="ECO:0007669"/>
    <property type="project" value="InterPro"/>
</dbReference>
<dbReference type="InterPro" id="IPR017756">
    <property type="entry name" value="TM_Gly-Cys-Arg_CS"/>
</dbReference>
<feature type="signal peptide" evidence="2">
    <location>
        <begin position="1"/>
        <end position="20"/>
    </location>
</feature>
<dbReference type="Proteomes" id="UP000182719">
    <property type="component" value="Unassembled WGS sequence"/>
</dbReference>
<dbReference type="Gene3D" id="2.120.10.30">
    <property type="entry name" value="TolB, C-terminal domain"/>
    <property type="match status" value="1"/>
</dbReference>
<dbReference type="EMBL" id="FOAP01000007">
    <property type="protein sequence ID" value="SEL66927.1"/>
    <property type="molecule type" value="Genomic_DNA"/>
</dbReference>
<sequence>MRIPRLLTLFAALGGLPAAAQPVSVPPLLETQPVSGVSGGESEAALLRDATFPERSLFLTADSALGIATYLMDGSERQVINSTGVAYAVDVIDGFPLSGRTVPLVVVANGTGRTLNAYTVDPVQLALIPVGGTLLSAQNFDPRTVNLYRSGVTGKIYAFTANPGGTVQQLELKSIEDGGISGTAVRSFEAGGSIAGVVVDPDQRALFISVPDTGIWRFPAEPTDTTAGTVAVPLGTSVPRGLGLYTVDEQDGYLLATTDQSDEIAIYDRRSPHAQVGSFTVPQKDSVDQVDRPRFVEVTSVPVGKNFPNGMIAVHDANNAPSQNYKFISWVELAKAFTPPLQSRGLVLDPDGGVVDAGVPDAGSPDAGQPDGSTGIGGGPTNPVDEGCGCSSASLPGLALLALVGLGWGGRRRRER</sequence>
<evidence type="ECO:0000256" key="1">
    <source>
        <dbReference type="SAM" id="MobiDB-lite"/>
    </source>
</evidence>
<evidence type="ECO:0000256" key="2">
    <source>
        <dbReference type="SAM" id="SignalP"/>
    </source>
</evidence>
<dbReference type="InterPro" id="IPR011042">
    <property type="entry name" value="6-blade_b-propeller_TolB-like"/>
</dbReference>
<evidence type="ECO:0000259" key="3">
    <source>
        <dbReference type="PROSITE" id="PS51662"/>
    </source>
</evidence>
<evidence type="ECO:0000313" key="5">
    <source>
        <dbReference type="Proteomes" id="UP000182719"/>
    </source>
</evidence>
<dbReference type="RefSeq" id="WP_075007314.1">
    <property type="nucleotide sequence ID" value="NZ_FOAP01000007.1"/>
</dbReference>
<feature type="domain" description="BPP" evidence="3">
    <location>
        <begin position="15"/>
        <end position="337"/>
    </location>
</feature>
<reference evidence="5" key="1">
    <citation type="submission" date="2016-10" db="EMBL/GenBank/DDBJ databases">
        <authorList>
            <person name="Varghese N."/>
            <person name="Submissions S."/>
        </authorList>
    </citation>
    <scope>NUCLEOTIDE SEQUENCE [LARGE SCALE GENOMIC DNA]</scope>
    <source>
        <strain evidence="5">DSM 17044</strain>
    </source>
</reference>
<dbReference type="OrthoDB" id="8696437at2"/>
<dbReference type="InterPro" id="IPR003431">
    <property type="entry name" value="B-propeller_Phytase"/>
</dbReference>
<keyword evidence="2" id="KW-0732">Signal</keyword>
<evidence type="ECO:0000313" key="4">
    <source>
        <dbReference type="EMBL" id="SEL66927.1"/>
    </source>
</evidence>
<protein>
    <submittedName>
        <fullName evidence="4">3-phytase</fullName>
    </submittedName>
</protein>
<gene>
    <name evidence="4" type="ORF">SAMN05444354_107293</name>
</gene>
<dbReference type="InterPro" id="IPR024038">
    <property type="entry name" value="MYXO-CTERM"/>
</dbReference>
<feature type="chain" id="PRO_5010260272" evidence="2">
    <location>
        <begin position="21"/>
        <end position="416"/>
    </location>
</feature>
<dbReference type="SUPFAM" id="SSF50956">
    <property type="entry name" value="Thermostable phytase (3-phytase)"/>
    <property type="match status" value="1"/>
</dbReference>
<feature type="region of interest" description="Disordered" evidence="1">
    <location>
        <begin position="352"/>
        <end position="389"/>
    </location>
</feature>
<dbReference type="Pfam" id="PF02333">
    <property type="entry name" value="Phytase"/>
    <property type="match status" value="1"/>
</dbReference>
<proteinExistence type="predicted"/>
<feature type="compositionally biased region" description="Low complexity" evidence="1">
    <location>
        <begin position="352"/>
        <end position="363"/>
    </location>
</feature>
<dbReference type="NCBIfam" id="TIGR03382">
    <property type="entry name" value="GC_trans_RRR"/>
    <property type="match status" value="1"/>
</dbReference>
<accession>A0A1H7S5Y5</accession>
<dbReference type="NCBIfam" id="NF045638">
    <property type="entry name" value="Mrt_dep_phytase"/>
    <property type="match status" value="1"/>
</dbReference>
<keyword evidence="5" id="KW-1185">Reference proteome</keyword>
<dbReference type="PROSITE" id="PS51662">
    <property type="entry name" value="BP_PHYTASE"/>
    <property type="match status" value="1"/>
</dbReference>
<organism evidence="4 5">
    <name type="scientific">Stigmatella aurantiaca</name>
    <dbReference type="NCBI Taxonomy" id="41"/>
    <lineage>
        <taxon>Bacteria</taxon>
        <taxon>Pseudomonadati</taxon>
        <taxon>Myxococcota</taxon>
        <taxon>Myxococcia</taxon>
        <taxon>Myxococcales</taxon>
        <taxon>Cystobacterineae</taxon>
        <taxon>Archangiaceae</taxon>
        <taxon>Stigmatella</taxon>
    </lineage>
</organism>
<dbReference type="NCBIfam" id="TIGR03901">
    <property type="entry name" value="MYXO-CTERM"/>
    <property type="match status" value="1"/>
</dbReference>
<name>A0A1H7S5Y5_STIAU</name>